<dbReference type="Pfam" id="PF07736">
    <property type="entry name" value="CM_1"/>
    <property type="match status" value="1"/>
</dbReference>
<evidence type="ECO:0000256" key="2">
    <source>
        <dbReference type="PIRSR" id="PIRSR005965-1"/>
    </source>
</evidence>
<dbReference type="AlphaFoldDB" id="I9KWA4"/>
<keyword evidence="2 3" id="KW-0057">Aromatic amino acid biosynthesis</keyword>
<evidence type="ECO:0000313" key="4">
    <source>
        <dbReference type="EMBL" id="EIW01191.1"/>
    </source>
</evidence>
<protein>
    <recommendedName>
        <fullName evidence="1 3">chorismate mutase</fullName>
        <ecNumber evidence="1 3">5.4.99.5</ecNumber>
    </recommendedName>
</protein>
<dbReference type="GO" id="GO:0008652">
    <property type="term" value="P:amino acid biosynthetic process"/>
    <property type="evidence" value="ECO:0007669"/>
    <property type="project" value="UniProtKB-UniRule"/>
</dbReference>
<reference evidence="4 5" key="1">
    <citation type="submission" date="2012-02" db="EMBL/GenBank/DDBJ databases">
        <title>Improved High-Quality Draft sequence of Thermoanaerobacter siderophilus SR4.</title>
        <authorList>
            <consortium name="US DOE Joint Genome Institute"/>
            <person name="Lucas S."/>
            <person name="Han J."/>
            <person name="Lapidus A."/>
            <person name="Cheng J.-F."/>
            <person name="Goodwin L."/>
            <person name="Pitluck S."/>
            <person name="Peters L."/>
            <person name="Detter J.C."/>
            <person name="Han C."/>
            <person name="Tapia R."/>
            <person name="Land M."/>
            <person name="Hauser L."/>
            <person name="Kyrpides N."/>
            <person name="Ivanova N."/>
            <person name="Pagani I."/>
            <person name="Hemme C."/>
            <person name="Woyke T."/>
        </authorList>
    </citation>
    <scope>NUCLEOTIDE SEQUENCE [LARGE SCALE GENOMIC DNA]</scope>
    <source>
        <strain evidence="4 5">SR4</strain>
    </source>
</reference>
<dbReference type="HOGENOM" id="CLU_133236_1_0_9"/>
<dbReference type="GO" id="GO:0009073">
    <property type="term" value="P:aromatic amino acid family biosynthetic process"/>
    <property type="evidence" value="ECO:0007669"/>
    <property type="project" value="UniProtKB-UniRule"/>
</dbReference>
<dbReference type="NCBIfam" id="TIGR01796">
    <property type="entry name" value="CM_mono_aroH"/>
    <property type="match status" value="1"/>
</dbReference>
<evidence type="ECO:0000256" key="3">
    <source>
        <dbReference type="PROSITE-ProRule" id="PRU00514"/>
    </source>
</evidence>
<dbReference type="InterPro" id="IPR008243">
    <property type="entry name" value="Chorismate_mutase_AroH"/>
</dbReference>
<proteinExistence type="predicted"/>
<feature type="binding site" evidence="2">
    <location>
        <position position="18"/>
    </location>
    <ligand>
        <name>prephenate</name>
        <dbReference type="ChEBI" id="CHEBI:29934"/>
    </ligand>
</feature>
<dbReference type="PANTHER" id="PTHR21164:SF0">
    <property type="entry name" value="CHORISMATE MUTASE AROH"/>
    <property type="match status" value="1"/>
</dbReference>
<dbReference type="InterPro" id="IPR035959">
    <property type="entry name" value="RutC-like_sf"/>
</dbReference>
<dbReference type="GO" id="GO:0004106">
    <property type="term" value="F:chorismate mutase activity"/>
    <property type="evidence" value="ECO:0007669"/>
    <property type="project" value="UniProtKB-UniRule"/>
</dbReference>
<name>I9KWA4_9THEO</name>
<organism evidence="4 5">
    <name type="scientific">Thermoanaerobacter siderophilus SR4</name>
    <dbReference type="NCBI Taxonomy" id="880478"/>
    <lineage>
        <taxon>Bacteria</taxon>
        <taxon>Bacillati</taxon>
        <taxon>Bacillota</taxon>
        <taxon>Clostridia</taxon>
        <taxon>Thermoanaerobacterales</taxon>
        <taxon>Thermoanaerobacteraceae</taxon>
        <taxon>Thermoanaerobacter</taxon>
    </lineage>
</organism>
<dbReference type="PATRIC" id="fig|880478.3.peg.1328"/>
<dbReference type="Proteomes" id="UP000005110">
    <property type="component" value="Chromosome"/>
</dbReference>
<dbReference type="EC" id="5.4.99.5" evidence="1 3"/>
<dbReference type="SUPFAM" id="SSF55298">
    <property type="entry name" value="YjgF-like"/>
    <property type="match status" value="1"/>
</dbReference>
<feature type="binding site" evidence="2">
    <location>
        <position position="116"/>
    </location>
    <ligand>
        <name>prephenate</name>
        <dbReference type="ChEBI" id="CHEBI:29934"/>
    </ligand>
</feature>
<evidence type="ECO:0000313" key="5">
    <source>
        <dbReference type="Proteomes" id="UP000005110"/>
    </source>
</evidence>
<dbReference type="Gene3D" id="3.30.1330.40">
    <property type="entry name" value="RutC-like"/>
    <property type="match status" value="1"/>
</dbReference>
<dbReference type="PANTHER" id="PTHR21164">
    <property type="entry name" value="CHORISMATE MUTASE"/>
    <property type="match status" value="1"/>
</dbReference>
<keyword evidence="2 3" id="KW-0028">Amino-acid biosynthesis</keyword>
<dbReference type="PROSITE" id="PS51167">
    <property type="entry name" value="CHORISMATE_MUT_1"/>
    <property type="match status" value="1"/>
</dbReference>
<gene>
    <name evidence="4" type="ORF">ThesiDRAFT1_2339</name>
</gene>
<dbReference type="CDD" id="cd02185">
    <property type="entry name" value="AroH"/>
    <property type="match status" value="1"/>
</dbReference>
<sequence>MKKTKDDRRGECPIKVIRGAITSKNTKEDILKDTTILIEEIIKANELEEKNIISIFFSATKDLDAVYPAEAVRNMGMTSIPMMCLQEMEVKGSLSHCIRVAIFTNLSEDKEVKHVYLKEAKKLRPDLV</sequence>
<keyword evidence="5" id="KW-1185">Reference proteome</keyword>
<comment type="catalytic activity">
    <reaction evidence="3">
        <text>chorismate = prephenate</text>
        <dbReference type="Rhea" id="RHEA:13897"/>
        <dbReference type="ChEBI" id="CHEBI:29748"/>
        <dbReference type="ChEBI" id="CHEBI:29934"/>
        <dbReference type="EC" id="5.4.99.5"/>
    </reaction>
</comment>
<evidence type="ECO:0000256" key="1">
    <source>
        <dbReference type="NCBIfam" id="TIGR01796"/>
    </source>
</evidence>
<accession>I9KWA4</accession>
<dbReference type="EMBL" id="CM001486">
    <property type="protein sequence ID" value="EIW01191.1"/>
    <property type="molecule type" value="Genomic_DNA"/>
</dbReference>
<dbReference type="RefSeq" id="WP_006570428.1">
    <property type="nucleotide sequence ID" value="NZ_CM001486.1"/>
</dbReference>
<dbReference type="PIRSF" id="PIRSF005965">
    <property type="entry name" value="Chor_mut_AroH"/>
    <property type="match status" value="1"/>
</dbReference>
<dbReference type="UniPathway" id="UPA00120">
    <property type="reaction ID" value="UER00203"/>
</dbReference>
<feature type="binding site" evidence="2">
    <location>
        <position position="99"/>
    </location>
    <ligand>
        <name>prephenate</name>
        <dbReference type="ChEBI" id="CHEBI:29934"/>
    </ligand>
</feature>
<dbReference type="GO" id="GO:0046417">
    <property type="term" value="P:chorismate metabolic process"/>
    <property type="evidence" value="ECO:0007669"/>
    <property type="project" value="TreeGrafter"/>
</dbReference>
<keyword evidence="3" id="KW-0413">Isomerase</keyword>